<evidence type="ECO:0000313" key="1">
    <source>
        <dbReference type="EMBL" id="QAA76665.1"/>
    </source>
</evidence>
<dbReference type="AlphaFoldDB" id="A0A410FU77"/>
<dbReference type="Proteomes" id="UP000287233">
    <property type="component" value="Chromosome"/>
</dbReference>
<dbReference type="EMBL" id="CP034928">
    <property type="protein sequence ID" value="QAA76665.1"/>
    <property type="molecule type" value="Genomic_DNA"/>
</dbReference>
<protein>
    <submittedName>
        <fullName evidence="1">Uncharacterized protein</fullName>
    </submittedName>
</protein>
<proteinExistence type="predicted"/>
<evidence type="ECO:0000313" key="2">
    <source>
        <dbReference type="Proteomes" id="UP000287233"/>
    </source>
</evidence>
<dbReference type="KEGG" id="bih:BIP78_0899"/>
<reference evidence="2" key="1">
    <citation type="submission" date="2018-12" db="EMBL/GenBank/DDBJ databases">
        <title>Complete genome sequence of an uncultured bacterium of the candidate phylum Bipolaricaulota.</title>
        <authorList>
            <person name="Kadnikov V.V."/>
            <person name="Mardanov A.V."/>
            <person name="Beletsky A.V."/>
            <person name="Frank Y.A."/>
            <person name="Karnachuk O.V."/>
            <person name="Ravin N.V."/>
        </authorList>
    </citation>
    <scope>NUCLEOTIDE SEQUENCE [LARGE SCALE GENOMIC DNA]</scope>
</reference>
<sequence>MGEPANPCSAGGAAVVPIARAVAATLGMFRHIYICVMYLDATTPGIGVNRTKRPT</sequence>
<gene>
    <name evidence="1" type="ORF">BIP78_0899</name>
</gene>
<name>A0A410FU77_BIPS1</name>
<accession>A0A410FU77</accession>
<organism evidence="1 2">
    <name type="scientific">Bipolaricaulis sibiricus</name>
    <dbReference type="NCBI Taxonomy" id="2501609"/>
    <lineage>
        <taxon>Bacteria</taxon>
        <taxon>Candidatus Bipolaricaulota</taxon>
        <taxon>Candidatus Bipolaricaulia</taxon>
        <taxon>Candidatus Bipolaricaulales</taxon>
        <taxon>Candidatus Bipolaricaulaceae</taxon>
        <taxon>Candidatus Bipolaricaulis</taxon>
    </lineage>
</organism>